<reference evidence="1 2" key="1">
    <citation type="submission" date="2019-01" db="EMBL/GenBank/DDBJ databases">
        <authorList>
            <person name="Alioto T."/>
            <person name="Alioto T."/>
        </authorList>
    </citation>
    <scope>NUCLEOTIDE SEQUENCE [LARGE SCALE GENOMIC DNA]</scope>
</reference>
<name>A0A485NZW9_LYNPA</name>
<dbReference type="SUPFAM" id="SSF47923">
    <property type="entry name" value="Ypt/Rab-GAP domain of gyp1p"/>
    <property type="match status" value="1"/>
</dbReference>
<feature type="non-terminal residue" evidence="1">
    <location>
        <position position="55"/>
    </location>
</feature>
<keyword evidence="2" id="KW-1185">Reference proteome</keyword>
<dbReference type="AlphaFoldDB" id="A0A485NZW9"/>
<accession>A0A485NZW9</accession>
<evidence type="ECO:0000313" key="2">
    <source>
        <dbReference type="Proteomes" id="UP000386466"/>
    </source>
</evidence>
<organism evidence="1 2">
    <name type="scientific">Lynx pardinus</name>
    <name type="common">Iberian lynx</name>
    <name type="synonym">Felis pardina</name>
    <dbReference type="NCBI Taxonomy" id="191816"/>
    <lineage>
        <taxon>Eukaryota</taxon>
        <taxon>Metazoa</taxon>
        <taxon>Chordata</taxon>
        <taxon>Craniata</taxon>
        <taxon>Vertebrata</taxon>
        <taxon>Euteleostomi</taxon>
        <taxon>Mammalia</taxon>
        <taxon>Eutheria</taxon>
        <taxon>Laurasiatheria</taxon>
        <taxon>Carnivora</taxon>
        <taxon>Feliformia</taxon>
        <taxon>Felidae</taxon>
        <taxon>Felinae</taxon>
        <taxon>Lynx</taxon>
    </lineage>
</organism>
<dbReference type="Proteomes" id="UP000386466">
    <property type="component" value="Unassembled WGS sequence"/>
</dbReference>
<gene>
    <name evidence="1" type="ORF">LYPA_23C006142</name>
</gene>
<evidence type="ECO:0000313" key="1">
    <source>
        <dbReference type="EMBL" id="VFV35582.1"/>
    </source>
</evidence>
<sequence>LVYDDVFSVWETIWAAKHVSSAHYILFIALALVEVYRDIILENNMDFTDIIKFFN</sequence>
<proteinExistence type="predicted"/>
<dbReference type="EMBL" id="CAAGRJ010021398">
    <property type="protein sequence ID" value="VFV35582.1"/>
    <property type="molecule type" value="Genomic_DNA"/>
</dbReference>
<feature type="non-terminal residue" evidence="1">
    <location>
        <position position="1"/>
    </location>
</feature>
<dbReference type="InterPro" id="IPR035969">
    <property type="entry name" value="Rab-GAP_TBC_sf"/>
</dbReference>
<protein>
    <submittedName>
        <fullName evidence="1">Uncharacterized protein</fullName>
    </submittedName>
</protein>
<dbReference type="Gene3D" id="1.10.472.80">
    <property type="entry name" value="Ypt/Rab-GAP domain of gyp1p, domain 3"/>
    <property type="match status" value="1"/>
</dbReference>